<feature type="domain" description="RING-type" evidence="7">
    <location>
        <begin position="459"/>
        <end position="513"/>
    </location>
</feature>
<dbReference type="PANTHER" id="PTHR45969">
    <property type="entry name" value="RING ZINC FINGER PROTEIN-RELATED"/>
    <property type="match status" value="1"/>
</dbReference>
<evidence type="ECO:0000256" key="6">
    <source>
        <dbReference type="PROSITE-ProRule" id="PRU00175"/>
    </source>
</evidence>
<name>A0A6A5QUQ7_AMPQU</name>
<evidence type="ECO:0000256" key="3">
    <source>
        <dbReference type="ARBA" id="ARBA00022771"/>
    </source>
</evidence>
<dbReference type="GO" id="GO:0051603">
    <property type="term" value="P:proteolysis involved in protein catabolic process"/>
    <property type="evidence" value="ECO:0007669"/>
    <property type="project" value="UniProtKB-ARBA"/>
</dbReference>
<accession>A0A6A5QUQ7</accession>
<organism evidence="8 9">
    <name type="scientific">Ampelomyces quisqualis</name>
    <name type="common">Powdery mildew agent</name>
    <dbReference type="NCBI Taxonomy" id="50730"/>
    <lineage>
        <taxon>Eukaryota</taxon>
        <taxon>Fungi</taxon>
        <taxon>Dikarya</taxon>
        <taxon>Ascomycota</taxon>
        <taxon>Pezizomycotina</taxon>
        <taxon>Dothideomycetes</taxon>
        <taxon>Pleosporomycetidae</taxon>
        <taxon>Pleosporales</taxon>
        <taxon>Pleosporineae</taxon>
        <taxon>Phaeosphaeriaceae</taxon>
        <taxon>Ampelomyces</taxon>
    </lineage>
</organism>
<dbReference type="Proteomes" id="UP000800096">
    <property type="component" value="Unassembled WGS sequence"/>
</dbReference>
<dbReference type="GO" id="GO:0061630">
    <property type="term" value="F:ubiquitin protein ligase activity"/>
    <property type="evidence" value="ECO:0007669"/>
    <property type="project" value="TreeGrafter"/>
</dbReference>
<dbReference type="InterPro" id="IPR024766">
    <property type="entry name" value="Znf_RING_H2"/>
</dbReference>
<dbReference type="SMART" id="SM00184">
    <property type="entry name" value="RING"/>
    <property type="match status" value="1"/>
</dbReference>
<keyword evidence="3 6" id="KW-0863">Zinc-finger</keyword>
<evidence type="ECO:0000256" key="1">
    <source>
        <dbReference type="ARBA" id="ARBA00004906"/>
    </source>
</evidence>
<dbReference type="GO" id="GO:0016567">
    <property type="term" value="P:protein ubiquitination"/>
    <property type="evidence" value="ECO:0007669"/>
    <property type="project" value="UniProtKB-UniPathway"/>
</dbReference>
<dbReference type="GO" id="GO:0008270">
    <property type="term" value="F:zinc ion binding"/>
    <property type="evidence" value="ECO:0007669"/>
    <property type="project" value="UniProtKB-KW"/>
</dbReference>
<evidence type="ECO:0000256" key="4">
    <source>
        <dbReference type="ARBA" id="ARBA00022786"/>
    </source>
</evidence>
<dbReference type="Gene3D" id="3.30.40.10">
    <property type="entry name" value="Zinc/RING finger domain, C3HC4 (zinc finger)"/>
    <property type="match status" value="1"/>
</dbReference>
<keyword evidence="5" id="KW-0862">Zinc</keyword>
<dbReference type="UniPathway" id="UPA00143"/>
<dbReference type="PROSITE" id="PS50089">
    <property type="entry name" value="ZF_RING_2"/>
    <property type="match status" value="1"/>
</dbReference>
<protein>
    <recommendedName>
        <fullName evidence="7">RING-type domain-containing protein</fullName>
    </recommendedName>
</protein>
<evidence type="ECO:0000259" key="7">
    <source>
        <dbReference type="PROSITE" id="PS50089"/>
    </source>
</evidence>
<comment type="pathway">
    <text evidence="1">Protein modification; protein ubiquitination.</text>
</comment>
<evidence type="ECO:0000313" key="9">
    <source>
        <dbReference type="Proteomes" id="UP000800096"/>
    </source>
</evidence>
<dbReference type="InterPro" id="IPR001841">
    <property type="entry name" value="Znf_RING"/>
</dbReference>
<dbReference type="SUPFAM" id="SSF57850">
    <property type="entry name" value="RING/U-box"/>
    <property type="match status" value="1"/>
</dbReference>
<keyword evidence="4" id="KW-0833">Ubl conjugation pathway</keyword>
<keyword evidence="2" id="KW-0479">Metal-binding</keyword>
<evidence type="ECO:0000313" key="8">
    <source>
        <dbReference type="EMBL" id="KAF1917667.1"/>
    </source>
</evidence>
<dbReference type="AlphaFoldDB" id="A0A6A5QUQ7"/>
<evidence type="ECO:0000256" key="2">
    <source>
        <dbReference type="ARBA" id="ARBA00022723"/>
    </source>
</evidence>
<dbReference type="InterPro" id="IPR013083">
    <property type="entry name" value="Znf_RING/FYVE/PHD"/>
</dbReference>
<dbReference type="OrthoDB" id="21204at2759"/>
<proteinExistence type="predicted"/>
<dbReference type="EMBL" id="ML979134">
    <property type="protein sequence ID" value="KAF1917667.1"/>
    <property type="molecule type" value="Genomic_DNA"/>
</dbReference>
<sequence>MSHQVITDPVRISSLDRALAPFHDSFFSVKIVIEAFAHMVELLLEERNHQCPPSTDASIINFWQDLQEALRNQHSGVYRDPESHQVAQVFAHMNPLEVWKEMNTASKFVSSLALGVHARKGSFFTAVTRCVRWICECAYLSLPSCTDASKRKAFAQNLEFLGNSQPMYTSPDVSSDIAQHPEISGPDSIILSALERLLGSAERNHSGLQFLIETVLRQAMNVADVWTAGEAEDRFLFGEPDFRWYILSLIQARERFRNDFFQPTNMTNGHHVSREMREAIQDLSFVDLWNALWSHARDIYITPELKARGVHFSMYLRVVKCIKKSCVSTWSRKRLRALVKRVSMLPPHTNDARWMEENIYRLSIFPKDINFRYVQDDTYTGPMMQEWWRFLYPGRLLIRRIYMSGFDDESRAAESDEEDLPEQVMRDANDKSHLEAYGPRINAKEHARIIDHPPEDQNCTVCAEEYNQNQVENQRAEEECLKLNACGHFFHHGCIDTWINGLLPNSNLCPECRTQICGERRQVRARQWEDA</sequence>
<keyword evidence="9" id="KW-1185">Reference proteome</keyword>
<evidence type="ECO:0000256" key="5">
    <source>
        <dbReference type="ARBA" id="ARBA00022833"/>
    </source>
</evidence>
<gene>
    <name evidence="8" type="ORF">BDU57DRAFT_537312</name>
</gene>
<dbReference type="PANTHER" id="PTHR45969:SF69">
    <property type="entry name" value="FINGER DOMAIN PROTEIN, PUTATIVE (AFU_ORTHOLOGUE AFUA_3G12190)-RELATED"/>
    <property type="match status" value="1"/>
</dbReference>
<reference evidence="8" key="1">
    <citation type="journal article" date="2020" name="Stud. Mycol.">
        <title>101 Dothideomycetes genomes: a test case for predicting lifestyles and emergence of pathogens.</title>
        <authorList>
            <person name="Haridas S."/>
            <person name="Albert R."/>
            <person name="Binder M."/>
            <person name="Bloem J."/>
            <person name="Labutti K."/>
            <person name="Salamov A."/>
            <person name="Andreopoulos B."/>
            <person name="Baker S."/>
            <person name="Barry K."/>
            <person name="Bills G."/>
            <person name="Bluhm B."/>
            <person name="Cannon C."/>
            <person name="Castanera R."/>
            <person name="Culley D."/>
            <person name="Daum C."/>
            <person name="Ezra D."/>
            <person name="Gonzalez J."/>
            <person name="Henrissat B."/>
            <person name="Kuo A."/>
            <person name="Liang C."/>
            <person name="Lipzen A."/>
            <person name="Lutzoni F."/>
            <person name="Magnuson J."/>
            <person name="Mondo S."/>
            <person name="Nolan M."/>
            <person name="Ohm R."/>
            <person name="Pangilinan J."/>
            <person name="Park H.-J."/>
            <person name="Ramirez L."/>
            <person name="Alfaro M."/>
            <person name="Sun H."/>
            <person name="Tritt A."/>
            <person name="Yoshinaga Y."/>
            <person name="Zwiers L.-H."/>
            <person name="Turgeon B."/>
            <person name="Goodwin S."/>
            <person name="Spatafora J."/>
            <person name="Crous P."/>
            <person name="Grigoriev I."/>
        </authorList>
    </citation>
    <scope>NUCLEOTIDE SEQUENCE</scope>
    <source>
        <strain evidence="8">HMLAC05119</strain>
    </source>
</reference>
<dbReference type="Pfam" id="PF12678">
    <property type="entry name" value="zf-rbx1"/>
    <property type="match status" value="1"/>
</dbReference>